<gene>
    <name evidence="1" type="primary">miaA</name>
    <name evidence="1" type="ORF">DAT39_004220</name>
</gene>
<sequence>MRNHGNQQEHAMQNGRLAAPPKRVQIYTEYKIALDVKTRSSKDKKSPPSSLSHQCFICRFSIPRIHKRFRKMVEIPAVDEARSIHPNQTGRNDQIRIKGSEFTDVALSVNIEYGLWSARGRAPFKQTRTLRSALEERLLQPLLRTDATRMQLRLCSVALAALIAALISGKGPRWGSPRVRDEDPGFNQRATARGIAAPRQPYRVCPVLV</sequence>
<proteinExistence type="predicted"/>
<comment type="caution">
    <text evidence="1">The sequence shown here is derived from an EMBL/GenBank/DDBJ whole genome shotgun (WGS) entry which is preliminary data.</text>
</comment>
<dbReference type="Proteomes" id="UP000727407">
    <property type="component" value="Unassembled WGS sequence"/>
</dbReference>
<keyword evidence="2" id="KW-1185">Reference proteome</keyword>
<organism evidence="1 2">
    <name type="scientific">Clarias magur</name>
    <name type="common">Asian catfish</name>
    <name type="synonym">Macropteronotus magur</name>
    <dbReference type="NCBI Taxonomy" id="1594786"/>
    <lineage>
        <taxon>Eukaryota</taxon>
        <taxon>Metazoa</taxon>
        <taxon>Chordata</taxon>
        <taxon>Craniata</taxon>
        <taxon>Vertebrata</taxon>
        <taxon>Euteleostomi</taxon>
        <taxon>Actinopterygii</taxon>
        <taxon>Neopterygii</taxon>
        <taxon>Teleostei</taxon>
        <taxon>Ostariophysi</taxon>
        <taxon>Siluriformes</taxon>
        <taxon>Clariidae</taxon>
        <taxon>Clarias</taxon>
    </lineage>
</organism>
<name>A0A8J4UMS9_CLAMG</name>
<protein>
    <submittedName>
        <fullName evidence="1">tRNA dimethylallyltransferase</fullName>
    </submittedName>
</protein>
<accession>A0A8J4UMS9</accession>
<reference evidence="1" key="1">
    <citation type="submission" date="2020-07" db="EMBL/GenBank/DDBJ databases">
        <title>Clarias magur genome sequencing, assembly and annotation.</title>
        <authorList>
            <person name="Kushwaha B."/>
            <person name="Kumar R."/>
            <person name="Das P."/>
            <person name="Joshi C.G."/>
            <person name="Kumar D."/>
            <person name="Nagpure N.S."/>
            <person name="Pandey M."/>
            <person name="Agarwal S."/>
            <person name="Srivastava S."/>
            <person name="Singh M."/>
            <person name="Sahoo L."/>
            <person name="Jayasankar P."/>
            <person name="Meher P.K."/>
            <person name="Koringa P.G."/>
            <person name="Iquebal M.A."/>
            <person name="Das S.P."/>
            <person name="Bit A."/>
            <person name="Patnaik S."/>
            <person name="Patel N."/>
            <person name="Shah T.M."/>
            <person name="Hinsu A."/>
            <person name="Jena J.K."/>
        </authorList>
    </citation>
    <scope>NUCLEOTIDE SEQUENCE</scope>
    <source>
        <strain evidence="1">CIFAMagur01</strain>
        <tissue evidence="1">Testis</tissue>
    </source>
</reference>
<evidence type="ECO:0000313" key="1">
    <source>
        <dbReference type="EMBL" id="KAF5905949.1"/>
    </source>
</evidence>
<dbReference type="AlphaFoldDB" id="A0A8J4UMS9"/>
<evidence type="ECO:0000313" key="2">
    <source>
        <dbReference type="Proteomes" id="UP000727407"/>
    </source>
</evidence>
<dbReference type="EMBL" id="QNUK01000038">
    <property type="protein sequence ID" value="KAF5905949.1"/>
    <property type="molecule type" value="Genomic_DNA"/>
</dbReference>